<organism evidence="2 3">
    <name type="scientific">Branchiibius hedensis</name>
    <dbReference type="NCBI Taxonomy" id="672460"/>
    <lineage>
        <taxon>Bacteria</taxon>
        <taxon>Bacillati</taxon>
        <taxon>Actinomycetota</taxon>
        <taxon>Actinomycetes</taxon>
        <taxon>Micrococcales</taxon>
        <taxon>Dermacoccaceae</taxon>
        <taxon>Branchiibius</taxon>
    </lineage>
</organism>
<gene>
    <name evidence="2" type="ORF">SAMN04489750_0032</name>
</gene>
<dbReference type="Pfam" id="PF00005">
    <property type="entry name" value="ABC_tran"/>
    <property type="match status" value="1"/>
</dbReference>
<sequence length="205" mass="21838">MQIEADKVSVDGPHGVLLEPTSLSLESGEVTVVAGVPGAGHTALSLVLSGRMAPHRGRVLVDGQPNNKRLRRITALVDVPEVCDPDEVLPLKTVVGEELAIAQLPAGRTGVTHWLHEHDADELRNTRIEHLSGEFRIEMLTEIAARRPGIEALVMCCPDRYGTTYDQAVSVAQAAAAEGVAVCLQLTSPTVRSHEGLIWIGGVPA</sequence>
<dbReference type="Proteomes" id="UP000250028">
    <property type="component" value="Unassembled WGS sequence"/>
</dbReference>
<dbReference type="AlphaFoldDB" id="A0A2Y8ZN73"/>
<evidence type="ECO:0000313" key="3">
    <source>
        <dbReference type="Proteomes" id="UP000250028"/>
    </source>
</evidence>
<dbReference type="SUPFAM" id="SSF52540">
    <property type="entry name" value="P-loop containing nucleoside triphosphate hydrolases"/>
    <property type="match status" value="1"/>
</dbReference>
<dbReference type="InterPro" id="IPR003439">
    <property type="entry name" value="ABC_transporter-like_ATP-bd"/>
</dbReference>
<reference evidence="3" key="1">
    <citation type="submission" date="2016-10" db="EMBL/GenBank/DDBJ databases">
        <authorList>
            <person name="Varghese N."/>
            <person name="Submissions S."/>
        </authorList>
    </citation>
    <scope>NUCLEOTIDE SEQUENCE [LARGE SCALE GENOMIC DNA]</scope>
    <source>
        <strain evidence="3">DSM 22951</strain>
    </source>
</reference>
<protein>
    <submittedName>
        <fullName evidence="2">ABC transporter</fullName>
    </submittedName>
</protein>
<proteinExistence type="predicted"/>
<evidence type="ECO:0000259" key="1">
    <source>
        <dbReference type="Pfam" id="PF00005"/>
    </source>
</evidence>
<keyword evidence="3" id="KW-1185">Reference proteome</keyword>
<dbReference type="GO" id="GO:0016887">
    <property type="term" value="F:ATP hydrolysis activity"/>
    <property type="evidence" value="ECO:0007669"/>
    <property type="project" value="InterPro"/>
</dbReference>
<dbReference type="InterPro" id="IPR027417">
    <property type="entry name" value="P-loop_NTPase"/>
</dbReference>
<accession>A0A2Y8ZN73</accession>
<evidence type="ECO:0000313" key="2">
    <source>
        <dbReference type="EMBL" id="SSA32768.1"/>
    </source>
</evidence>
<dbReference type="RefSeq" id="WP_109683559.1">
    <property type="nucleotide sequence ID" value="NZ_QGDN01000001.1"/>
</dbReference>
<dbReference type="EMBL" id="UESZ01000001">
    <property type="protein sequence ID" value="SSA32768.1"/>
    <property type="molecule type" value="Genomic_DNA"/>
</dbReference>
<dbReference type="GO" id="GO:0005524">
    <property type="term" value="F:ATP binding"/>
    <property type="evidence" value="ECO:0007669"/>
    <property type="project" value="InterPro"/>
</dbReference>
<dbReference type="OrthoDB" id="3775353at2"/>
<dbReference type="Gene3D" id="3.40.50.300">
    <property type="entry name" value="P-loop containing nucleotide triphosphate hydrolases"/>
    <property type="match status" value="1"/>
</dbReference>
<feature type="domain" description="ABC transporter" evidence="1">
    <location>
        <begin position="19"/>
        <end position="133"/>
    </location>
</feature>
<name>A0A2Y8ZN73_9MICO</name>